<feature type="transmembrane region" description="Helical" evidence="7">
    <location>
        <begin position="70"/>
        <end position="91"/>
    </location>
</feature>
<name>A0A8D2INW4_VARKO</name>
<dbReference type="Proteomes" id="UP000694545">
    <property type="component" value="Unplaced"/>
</dbReference>
<reference evidence="8" key="1">
    <citation type="submission" date="2025-08" db="UniProtKB">
        <authorList>
            <consortium name="Ensembl"/>
        </authorList>
    </citation>
    <scope>IDENTIFICATION</scope>
</reference>
<dbReference type="RefSeq" id="XP_044281839.1">
    <property type="nucleotide sequence ID" value="XM_044425904.1"/>
</dbReference>
<evidence type="ECO:0000256" key="2">
    <source>
        <dbReference type="ARBA" id="ARBA00009565"/>
    </source>
</evidence>
<comment type="similarity">
    <text evidence="2">Belongs to the MS4A family.</text>
</comment>
<evidence type="ECO:0000313" key="9">
    <source>
        <dbReference type="Proteomes" id="UP000694545"/>
    </source>
</evidence>
<feature type="region of interest" description="Disordered" evidence="6">
    <location>
        <begin position="33"/>
        <end position="56"/>
    </location>
</feature>
<dbReference type="GO" id="GO:0007166">
    <property type="term" value="P:cell surface receptor signaling pathway"/>
    <property type="evidence" value="ECO:0007669"/>
    <property type="project" value="TreeGrafter"/>
</dbReference>
<dbReference type="Pfam" id="PF04103">
    <property type="entry name" value="CD20"/>
    <property type="match status" value="1"/>
</dbReference>
<dbReference type="GeneID" id="123021268"/>
<sequence>MASGAIIYVPPSGGTIQAGPGFLPSSIPQQAGTVPYVQNGGQQPGGSSNPPPQNRPTALEKFLQAETKTLGAIQILIGLMHIGFGAVSLAATRNSDFIPLAAIGGYPFWGGVFFIVSGSLSVAAEKNPVFGLVRCCVGFNITSALIAAAGIMLYIVEVLEHHGRSVMTLDQSNLSLQANLLIGISVLLLLFNVLEFCITVSSAHFGCQAFCCNTNPPAVVYVPYAATGEGVAPSEGTAAAPPAYAPKAE</sequence>
<organism evidence="8 9">
    <name type="scientific">Varanus komodoensis</name>
    <name type="common">Komodo dragon</name>
    <dbReference type="NCBI Taxonomy" id="61221"/>
    <lineage>
        <taxon>Eukaryota</taxon>
        <taxon>Metazoa</taxon>
        <taxon>Chordata</taxon>
        <taxon>Craniata</taxon>
        <taxon>Vertebrata</taxon>
        <taxon>Euteleostomi</taxon>
        <taxon>Lepidosauria</taxon>
        <taxon>Squamata</taxon>
        <taxon>Bifurcata</taxon>
        <taxon>Unidentata</taxon>
        <taxon>Episquamata</taxon>
        <taxon>Toxicofera</taxon>
        <taxon>Anguimorpha</taxon>
        <taxon>Paleoanguimorpha</taxon>
        <taxon>Varanoidea</taxon>
        <taxon>Varanidae</taxon>
        <taxon>Varanus</taxon>
    </lineage>
</organism>
<dbReference type="OMA" id="SHEFRAF"/>
<dbReference type="AlphaFoldDB" id="A0A8D2INW4"/>
<dbReference type="Ensembl" id="ENSVKKT00000003217.1">
    <property type="protein sequence ID" value="ENSVKKP00000003128.1"/>
    <property type="gene ID" value="ENSVKKG00000002417.1"/>
</dbReference>
<gene>
    <name evidence="8" type="primary">LOC123021268</name>
</gene>
<keyword evidence="5 7" id="KW-0472">Membrane</keyword>
<feature type="transmembrane region" description="Helical" evidence="7">
    <location>
        <begin position="176"/>
        <end position="194"/>
    </location>
</feature>
<protein>
    <submittedName>
        <fullName evidence="8">Uncharacterized protein</fullName>
    </submittedName>
</protein>
<feature type="compositionally biased region" description="Low complexity" evidence="6">
    <location>
        <begin position="38"/>
        <end position="48"/>
    </location>
</feature>
<dbReference type="GO" id="GO:0005886">
    <property type="term" value="C:plasma membrane"/>
    <property type="evidence" value="ECO:0007669"/>
    <property type="project" value="TreeGrafter"/>
</dbReference>
<evidence type="ECO:0000313" key="8">
    <source>
        <dbReference type="Ensembl" id="ENSVKKP00000003128.1"/>
    </source>
</evidence>
<evidence type="ECO:0000256" key="1">
    <source>
        <dbReference type="ARBA" id="ARBA00004141"/>
    </source>
</evidence>
<dbReference type="PANTHER" id="PTHR23320:SF155">
    <property type="entry name" value="MEMBRANE-SPANNING 4-DOMAINS SUBFAMILY A MEMBER 8"/>
    <property type="match status" value="1"/>
</dbReference>
<feature type="transmembrane region" description="Helical" evidence="7">
    <location>
        <begin position="97"/>
        <end position="120"/>
    </location>
</feature>
<evidence type="ECO:0000256" key="5">
    <source>
        <dbReference type="ARBA" id="ARBA00023136"/>
    </source>
</evidence>
<dbReference type="RefSeq" id="XP_044281840.1">
    <property type="nucleotide sequence ID" value="XM_044425905.1"/>
</dbReference>
<evidence type="ECO:0000256" key="4">
    <source>
        <dbReference type="ARBA" id="ARBA00022989"/>
    </source>
</evidence>
<dbReference type="OrthoDB" id="10071849at2759"/>
<accession>A0A8D2INW4</accession>
<reference evidence="8" key="2">
    <citation type="submission" date="2025-09" db="UniProtKB">
        <authorList>
            <consortium name="Ensembl"/>
        </authorList>
    </citation>
    <scope>IDENTIFICATION</scope>
</reference>
<proteinExistence type="inferred from homology"/>
<dbReference type="KEGG" id="vko:123021268"/>
<dbReference type="InterPro" id="IPR007237">
    <property type="entry name" value="CD20-like"/>
</dbReference>
<comment type="subcellular location">
    <subcellularLocation>
        <location evidence="1">Membrane</location>
        <topology evidence="1">Multi-pass membrane protein</topology>
    </subcellularLocation>
</comment>
<evidence type="ECO:0000256" key="6">
    <source>
        <dbReference type="SAM" id="MobiDB-lite"/>
    </source>
</evidence>
<evidence type="ECO:0000256" key="3">
    <source>
        <dbReference type="ARBA" id="ARBA00022692"/>
    </source>
</evidence>
<feature type="transmembrane region" description="Helical" evidence="7">
    <location>
        <begin position="132"/>
        <end position="156"/>
    </location>
</feature>
<dbReference type="PANTHER" id="PTHR23320">
    <property type="entry name" value="MEMBRANE-SPANNING 4-DOMAINS SUBFAMILY A MS4A -RELATED"/>
    <property type="match status" value="1"/>
</dbReference>
<keyword evidence="9" id="KW-1185">Reference proteome</keyword>
<keyword evidence="3 7" id="KW-0812">Transmembrane</keyword>
<keyword evidence="4 7" id="KW-1133">Transmembrane helix</keyword>
<dbReference type="InterPro" id="IPR030417">
    <property type="entry name" value="MS4A"/>
</dbReference>
<evidence type="ECO:0000256" key="7">
    <source>
        <dbReference type="SAM" id="Phobius"/>
    </source>
</evidence>